<evidence type="ECO:0000256" key="6">
    <source>
        <dbReference type="SAM" id="Phobius"/>
    </source>
</evidence>
<dbReference type="GO" id="GO:0016020">
    <property type="term" value="C:membrane"/>
    <property type="evidence" value="ECO:0007669"/>
    <property type="project" value="UniProtKB-SubCell"/>
</dbReference>
<dbReference type="eggNOG" id="COG2363">
    <property type="taxonomic scope" value="Bacteria"/>
</dbReference>
<keyword evidence="8" id="KW-1185">Reference proteome</keyword>
<evidence type="ECO:0000313" key="8">
    <source>
        <dbReference type="Proteomes" id="UP000011744"/>
    </source>
</evidence>
<comment type="similarity">
    <text evidence="2">Belongs to the UPF0382 family.</text>
</comment>
<evidence type="ECO:0000256" key="1">
    <source>
        <dbReference type="ARBA" id="ARBA00004141"/>
    </source>
</evidence>
<evidence type="ECO:0000256" key="2">
    <source>
        <dbReference type="ARBA" id="ARBA00009694"/>
    </source>
</evidence>
<evidence type="ECO:0000256" key="3">
    <source>
        <dbReference type="ARBA" id="ARBA00022692"/>
    </source>
</evidence>
<dbReference type="EMBL" id="AONQ01000046">
    <property type="protein sequence ID" value="EME68991.1"/>
    <property type="molecule type" value="Genomic_DNA"/>
</dbReference>
<comment type="caution">
    <text evidence="7">The sequence shown here is derived from an EMBL/GenBank/DDBJ whole genome shotgun (WGS) entry which is preliminary data.</text>
</comment>
<evidence type="ECO:0000313" key="7">
    <source>
        <dbReference type="EMBL" id="EME68991.1"/>
    </source>
</evidence>
<dbReference type="PANTHER" id="PTHR43461:SF1">
    <property type="entry name" value="TRANSMEMBRANE PROTEIN 256"/>
    <property type="match status" value="1"/>
</dbReference>
<dbReference type="InterPro" id="IPR006696">
    <property type="entry name" value="DUF423"/>
</dbReference>
<organism evidence="7 8">
    <name type="scientific">Paramagnetospirillum caucaseum</name>
    <dbReference type="NCBI Taxonomy" id="1244869"/>
    <lineage>
        <taxon>Bacteria</taxon>
        <taxon>Pseudomonadati</taxon>
        <taxon>Pseudomonadota</taxon>
        <taxon>Alphaproteobacteria</taxon>
        <taxon>Rhodospirillales</taxon>
        <taxon>Magnetospirillaceae</taxon>
        <taxon>Paramagnetospirillum</taxon>
    </lineage>
</organism>
<dbReference type="STRING" id="1244869.H261_15792"/>
<keyword evidence="3 6" id="KW-0812">Transmembrane</keyword>
<dbReference type="OrthoDB" id="9802121at2"/>
<keyword evidence="4 6" id="KW-1133">Transmembrane helix</keyword>
<gene>
    <name evidence="7" type="ORF">H261_15792</name>
</gene>
<dbReference type="Pfam" id="PF04241">
    <property type="entry name" value="DUF423"/>
    <property type="match status" value="1"/>
</dbReference>
<dbReference type="Proteomes" id="UP000011744">
    <property type="component" value="Unassembled WGS sequence"/>
</dbReference>
<protein>
    <recommendedName>
        <fullName evidence="9">DUF423 domain-containing protein</fullName>
    </recommendedName>
</protein>
<comment type="subcellular location">
    <subcellularLocation>
        <location evidence="1">Membrane</location>
        <topology evidence="1">Multi-pass membrane protein</topology>
    </subcellularLocation>
</comment>
<feature type="transmembrane region" description="Helical" evidence="6">
    <location>
        <begin position="94"/>
        <end position="116"/>
    </location>
</feature>
<reference evidence="7 8" key="1">
    <citation type="journal article" date="2014" name="Genome Announc.">
        <title>Draft Genome Sequence of Magnetospirillum sp. Strain SO-1, a Freshwater Magnetotactic Bacterium Isolated from the Ol'khovka River, Russia.</title>
        <authorList>
            <person name="Grouzdev D.S."/>
            <person name="Dziuba M.V."/>
            <person name="Sukhacheva M.S."/>
            <person name="Mardanov A.V."/>
            <person name="Beletskiy A.V."/>
            <person name="Kuznetsov B.B."/>
            <person name="Skryabin K.G."/>
        </authorList>
    </citation>
    <scope>NUCLEOTIDE SEQUENCE [LARGE SCALE GENOMIC DNA]</scope>
    <source>
        <strain evidence="7 8">SO-1</strain>
    </source>
</reference>
<proteinExistence type="inferred from homology"/>
<sequence>MGVWLMLAGLNGAMAIGFAAWGSHGMDGEAARWVGLASQFQLLHAVALLALARFCGERRRLFRPAAVLMVAGVALFSGSLYLKALGGALPVPMITPLGGISLAASWLLLALGGWLAGDHARI</sequence>
<evidence type="ECO:0008006" key="9">
    <source>
        <dbReference type="Google" id="ProtNLM"/>
    </source>
</evidence>
<dbReference type="PANTHER" id="PTHR43461">
    <property type="entry name" value="TRANSMEMBRANE PROTEIN 256"/>
    <property type="match status" value="1"/>
</dbReference>
<keyword evidence="5 6" id="KW-0472">Membrane</keyword>
<evidence type="ECO:0000256" key="4">
    <source>
        <dbReference type="ARBA" id="ARBA00022989"/>
    </source>
</evidence>
<dbReference type="PATRIC" id="fig|1244869.3.peg.3168"/>
<name>M2Y7G0_9PROT</name>
<dbReference type="AlphaFoldDB" id="M2Y7G0"/>
<evidence type="ECO:0000256" key="5">
    <source>
        <dbReference type="ARBA" id="ARBA00023136"/>
    </source>
</evidence>
<feature type="transmembrane region" description="Helical" evidence="6">
    <location>
        <begin position="64"/>
        <end position="82"/>
    </location>
</feature>
<feature type="transmembrane region" description="Helical" evidence="6">
    <location>
        <begin position="31"/>
        <end position="52"/>
    </location>
</feature>
<accession>M2Y7G0</accession>
<dbReference type="RefSeq" id="WP_008619333.1">
    <property type="nucleotide sequence ID" value="NZ_AONQ01000046.1"/>
</dbReference>